<dbReference type="Proteomes" id="UP000004129">
    <property type="component" value="Unassembled WGS sequence"/>
</dbReference>
<dbReference type="EMBL" id="ACZM01000003">
    <property type="protein sequence ID" value="EHG22350.1"/>
    <property type="molecule type" value="Genomic_DNA"/>
</dbReference>
<protein>
    <recommendedName>
        <fullName evidence="4">Conjugal transfer protein TrbC</fullName>
    </recommendedName>
</protein>
<dbReference type="RefSeq" id="WP_006691836.1">
    <property type="nucleotide sequence ID" value="NZ_JH376797.1"/>
</dbReference>
<evidence type="ECO:0008006" key="4">
    <source>
        <dbReference type="Google" id="ProtNLM"/>
    </source>
</evidence>
<dbReference type="HOGENOM" id="CLU_2059798_0_0_9"/>
<keyword evidence="1" id="KW-0812">Transmembrane</keyword>
<comment type="caution">
    <text evidence="2">The sequence shown here is derived from an EMBL/GenBank/DDBJ whole genome shotgun (WGS) entry which is preliminary data.</text>
</comment>
<feature type="transmembrane region" description="Helical" evidence="1">
    <location>
        <begin position="65"/>
        <end position="85"/>
    </location>
</feature>
<proteinExistence type="predicted"/>
<name>G5GMA5_9FIRM</name>
<feature type="transmembrane region" description="Helical" evidence="1">
    <location>
        <begin position="97"/>
        <end position="118"/>
    </location>
</feature>
<dbReference type="PATRIC" id="fig|679201.3.peg.387"/>
<dbReference type="InterPro" id="IPR007039">
    <property type="entry name" value="TrbC/VirB2"/>
</dbReference>
<keyword evidence="1" id="KW-1133">Transmembrane helix</keyword>
<accession>G5GMA5</accession>
<reference evidence="2 3" key="1">
    <citation type="submission" date="2011-08" db="EMBL/GenBank/DDBJ databases">
        <title>The Genome Sequence of Selenomonas infelix ATCC 43532.</title>
        <authorList>
            <consortium name="The Broad Institute Genome Sequencing Platform"/>
            <person name="Earl A."/>
            <person name="Ward D."/>
            <person name="Feldgarden M."/>
            <person name="Gevers D."/>
            <person name="Izard J."/>
            <person name="Blanton J.M."/>
            <person name="Baranova O.V."/>
            <person name="Dewhirst F.E."/>
            <person name="Young S.K."/>
            <person name="Zeng Q."/>
            <person name="Gargeya S."/>
            <person name="Fitzgerald M."/>
            <person name="Haas B."/>
            <person name="Abouelleil A."/>
            <person name="Alvarado L."/>
            <person name="Arachchi H.M."/>
            <person name="Berlin A."/>
            <person name="Brown A."/>
            <person name="Chapman S.B."/>
            <person name="Chen Z."/>
            <person name="Dunbar C."/>
            <person name="Freedman E."/>
            <person name="Gearin G."/>
            <person name="Gellesch M."/>
            <person name="Goldberg J."/>
            <person name="Griggs A."/>
            <person name="Gujja S."/>
            <person name="Heiman D."/>
            <person name="Howarth C."/>
            <person name="Larson L."/>
            <person name="Lui A."/>
            <person name="MacDonald P.J.P."/>
            <person name="Montmayeur A."/>
            <person name="Murphy C."/>
            <person name="Neiman D."/>
            <person name="Pearson M."/>
            <person name="Priest M."/>
            <person name="Roberts A."/>
            <person name="Saif S."/>
            <person name="Shea T."/>
            <person name="Shenoy N."/>
            <person name="Sisk P."/>
            <person name="Stolte C."/>
            <person name="Sykes S."/>
            <person name="Wortman J."/>
            <person name="Nusbaum C."/>
            <person name="Birren B."/>
        </authorList>
    </citation>
    <scope>NUCLEOTIDE SEQUENCE [LARGE SCALE GENOMIC DNA]</scope>
    <source>
        <strain evidence="2 3">ATCC 43532</strain>
    </source>
</reference>
<organism evidence="2 3">
    <name type="scientific">Selenomonas infelix ATCC 43532</name>
    <dbReference type="NCBI Taxonomy" id="679201"/>
    <lineage>
        <taxon>Bacteria</taxon>
        <taxon>Bacillati</taxon>
        <taxon>Bacillota</taxon>
        <taxon>Negativicutes</taxon>
        <taxon>Selenomonadales</taxon>
        <taxon>Selenomonadaceae</taxon>
        <taxon>Selenomonas</taxon>
    </lineage>
</organism>
<evidence type="ECO:0000256" key="1">
    <source>
        <dbReference type="SAM" id="Phobius"/>
    </source>
</evidence>
<gene>
    <name evidence="2" type="ORF">HMPREF9334_00386</name>
</gene>
<evidence type="ECO:0000313" key="2">
    <source>
        <dbReference type="EMBL" id="EHG22350.1"/>
    </source>
</evidence>
<dbReference type="OrthoDB" id="9880345at2"/>
<keyword evidence="3" id="KW-1185">Reference proteome</keyword>
<sequence>MDFKKKIKTAGKFVKENKLLMLQLGLMGAVLVSNEVSFATAVQDDAFAVVTNPLEKLQKTITGPIATAIGTAGAGLLGLSVTMNFENQIAKRAIQGVGGVGLALGGATVVSKVGTAFLF</sequence>
<dbReference type="Pfam" id="PF04956">
    <property type="entry name" value="TrbC"/>
    <property type="match status" value="1"/>
</dbReference>
<dbReference type="STRING" id="679201.HMPREF9334_00386"/>
<keyword evidence="1" id="KW-0472">Membrane</keyword>
<dbReference type="AlphaFoldDB" id="G5GMA5"/>
<evidence type="ECO:0000313" key="3">
    <source>
        <dbReference type="Proteomes" id="UP000004129"/>
    </source>
</evidence>